<name>A0A1G2A7M8_9BACT</name>
<dbReference type="InterPro" id="IPR041546">
    <property type="entry name" value="ClpA/ClpB_AAA_lid"/>
</dbReference>
<dbReference type="InterPro" id="IPR018368">
    <property type="entry name" value="ClpA/B_CS1"/>
</dbReference>
<dbReference type="GO" id="GO:0005737">
    <property type="term" value="C:cytoplasm"/>
    <property type="evidence" value="ECO:0007669"/>
    <property type="project" value="TreeGrafter"/>
</dbReference>
<dbReference type="Pfam" id="PF10431">
    <property type="entry name" value="ClpB_D2-small"/>
    <property type="match status" value="1"/>
</dbReference>
<dbReference type="SUPFAM" id="SSF52540">
    <property type="entry name" value="P-loop containing nucleoside triphosphate hydrolases"/>
    <property type="match status" value="2"/>
</dbReference>
<protein>
    <recommendedName>
        <fullName evidence="6">Clp R domain-containing protein</fullName>
    </recommendedName>
</protein>
<comment type="caution">
    <text evidence="7">The sequence shown here is derived from an EMBL/GenBank/DDBJ whole genome shotgun (WGS) entry which is preliminary data.</text>
</comment>
<dbReference type="Gene3D" id="4.10.860.10">
    <property type="entry name" value="UVR domain"/>
    <property type="match status" value="1"/>
</dbReference>
<evidence type="ECO:0000256" key="5">
    <source>
        <dbReference type="PROSITE-ProRule" id="PRU01251"/>
    </source>
</evidence>
<evidence type="ECO:0000256" key="1">
    <source>
        <dbReference type="ARBA" id="ARBA00022737"/>
    </source>
</evidence>
<dbReference type="InterPro" id="IPR050130">
    <property type="entry name" value="ClpA_ClpB"/>
</dbReference>
<evidence type="ECO:0000313" key="7">
    <source>
        <dbReference type="EMBL" id="OGY72669.1"/>
    </source>
</evidence>
<dbReference type="PROSITE" id="PS51903">
    <property type="entry name" value="CLP_R"/>
    <property type="match status" value="1"/>
</dbReference>
<dbReference type="EMBL" id="MHJU01000026">
    <property type="protein sequence ID" value="OGY72669.1"/>
    <property type="molecule type" value="Genomic_DNA"/>
</dbReference>
<proteinExistence type="predicted"/>
<dbReference type="InterPro" id="IPR019489">
    <property type="entry name" value="Clp_ATPase_C"/>
</dbReference>
<dbReference type="CDD" id="cd00009">
    <property type="entry name" value="AAA"/>
    <property type="match status" value="1"/>
</dbReference>
<evidence type="ECO:0000259" key="6">
    <source>
        <dbReference type="PROSITE" id="PS51903"/>
    </source>
</evidence>
<gene>
    <name evidence="7" type="ORF">A3H61_01600</name>
</gene>
<dbReference type="Gene3D" id="1.10.8.60">
    <property type="match status" value="2"/>
</dbReference>
<organism evidence="7 8">
    <name type="scientific">Candidatus Jacksonbacteria bacterium RIFCSPLOWO2_02_FULL_44_20</name>
    <dbReference type="NCBI Taxonomy" id="1798460"/>
    <lineage>
        <taxon>Bacteria</taxon>
        <taxon>Candidatus Jacksoniibacteriota</taxon>
    </lineage>
</organism>
<dbReference type="SMART" id="SM01086">
    <property type="entry name" value="ClpB_D2-small"/>
    <property type="match status" value="1"/>
</dbReference>
<evidence type="ECO:0000256" key="2">
    <source>
        <dbReference type="ARBA" id="ARBA00022741"/>
    </source>
</evidence>
<dbReference type="FunFam" id="3.40.50.300:FF:000025">
    <property type="entry name" value="ATP-dependent Clp protease subunit"/>
    <property type="match status" value="1"/>
</dbReference>
<dbReference type="InterPro" id="IPR003959">
    <property type="entry name" value="ATPase_AAA_core"/>
</dbReference>
<dbReference type="SUPFAM" id="SSF81923">
    <property type="entry name" value="Double Clp-N motif"/>
    <property type="match status" value="2"/>
</dbReference>
<dbReference type="Proteomes" id="UP000178315">
    <property type="component" value="Unassembled WGS sequence"/>
</dbReference>
<dbReference type="PANTHER" id="PTHR11638:SF18">
    <property type="entry name" value="HEAT SHOCK PROTEIN 104"/>
    <property type="match status" value="1"/>
</dbReference>
<dbReference type="GO" id="GO:0005524">
    <property type="term" value="F:ATP binding"/>
    <property type="evidence" value="ECO:0007669"/>
    <property type="project" value="UniProtKB-KW"/>
</dbReference>
<evidence type="ECO:0000256" key="3">
    <source>
        <dbReference type="ARBA" id="ARBA00022840"/>
    </source>
</evidence>
<dbReference type="AlphaFoldDB" id="A0A1G2A7M8"/>
<dbReference type="Pfam" id="PF17871">
    <property type="entry name" value="AAA_lid_9"/>
    <property type="match status" value="1"/>
</dbReference>
<dbReference type="PANTHER" id="PTHR11638">
    <property type="entry name" value="ATP-DEPENDENT CLP PROTEASE"/>
    <property type="match status" value="1"/>
</dbReference>
<sequence length="860" mass="96404">MVNSYDKFTANFKKVIQRAAWVSLNDVKNVITAEHLLFGIMSVPESVAYDLLKESGVLTAIEELLKTAPAKAPFFQISRQVAYGDALNLSMGEDAIQALEKAADIALSRASSHIGTEHLLNALLELETPMLIRAIKQSPVNVTDFKHSVDKALRTEKVKTNARVRAPIPARVLPLDKYEEGESVIEKKIRKEELIPTPALDHFTIDLTSKKFQEHVEPVIGREKEIERIIHILSRKEKNNPLLLGEPGVGKTAIVEGLAERIARGAVPSILSGRRILRLDLNAVVAGTIYRGEFEQRIKHIIDEILTQDDVVLFIDEIHNLVGAGSASGSLDAANILKPYLARGEISCIGATTLAEYKAHFENDATLERRFQTITVEEPNVEETIAILMGVKKRLGSFHRIDITDEAIKEAVFLAERFFPHKFFPDKAIDLVDEAASRIKVRFAKDTFGKDIRTIKDKLKELGTEKETAVRKEDFARAVSLKNKGNNLIVTLRELKEKRNAHAPAYGILAKDEIIRVVMDMIRVPFLEKGTIDASHLLNLESILEKRVLGQYNAIRQIGKTIRRAQAGLSDPKRPLASFIFLGPSGVGKTETAKAIAEEIFKDRNALVRINMSEFQESFNVSKLIGAPAGYVGYRESNQLADKVRQKPYCVVLFDEMEKAHPDVFNLLLQVLDDGYLLDATGRHINFKNTIIIFTSNIGLERFNHVQQIGFAARGADQKQQLKNQFELVKANILEELYNTFRVEFLNRIDKILVFEPLGEQIVADIVRLNILHLNSRLKERRITVTLSTGAQKLLAKESFSPDDGARSVRRLIQEKVEEPLVEKLLKGEIREGEMVSVNVNGKRITLQKNLNNETTAVSS</sequence>
<keyword evidence="4" id="KW-0143">Chaperone</keyword>
<dbReference type="InterPro" id="IPR003593">
    <property type="entry name" value="AAA+_ATPase"/>
</dbReference>
<dbReference type="Pfam" id="PF00004">
    <property type="entry name" value="AAA"/>
    <property type="match status" value="1"/>
</dbReference>
<reference evidence="7 8" key="1">
    <citation type="journal article" date="2016" name="Nat. Commun.">
        <title>Thousands of microbial genomes shed light on interconnected biogeochemical processes in an aquifer system.</title>
        <authorList>
            <person name="Anantharaman K."/>
            <person name="Brown C.T."/>
            <person name="Hug L.A."/>
            <person name="Sharon I."/>
            <person name="Castelle C.J."/>
            <person name="Probst A.J."/>
            <person name="Thomas B.C."/>
            <person name="Singh A."/>
            <person name="Wilkins M.J."/>
            <person name="Karaoz U."/>
            <person name="Brodie E.L."/>
            <person name="Williams K.H."/>
            <person name="Hubbard S.S."/>
            <person name="Banfield J.F."/>
        </authorList>
    </citation>
    <scope>NUCLEOTIDE SEQUENCE [LARGE SCALE GENOMIC DNA]</scope>
</reference>
<dbReference type="Pfam" id="PF02861">
    <property type="entry name" value="Clp_N"/>
    <property type="match status" value="2"/>
</dbReference>
<dbReference type="InterPro" id="IPR004176">
    <property type="entry name" value="Clp_R_N"/>
</dbReference>
<dbReference type="CDD" id="cd19499">
    <property type="entry name" value="RecA-like_ClpB_Hsp104-like"/>
    <property type="match status" value="1"/>
</dbReference>
<accession>A0A1G2A7M8</accession>
<dbReference type="SMART" id="SM00382">
    <property type="entry name" value="AAA"/>
    <property type="match status" value="2"/>
</dbReference>
<dbReference type="GO" id="GO:0034605">
    <property type="term" value="P:cellular response to heat"/>
    <property type="evidence" value="ECO:0007669"/>
    <property type="project" value="TreeGrafter"/>
</dbReference>
<dbReference type="Pfam" id="PF07724">
    <property type="entry name" value="AAA_2"/>
    <property type="match status" value="1"/>
</dbReference>
<keyword evidence="1 5" id="KW-0677">Repeat</keyword>
<dbReference type="Gene3D" id="3.40.50.300">
    <property type="entry name" value="P-loop containing nucleotide triphosphate hydrolases"/>
    <property type="match status" value="2"/>
</dbReference>
<dbReference type="InterPro" id="IPR001270">
    <property type="entry name" value="ClpA/B"/>
</dbReference>
<keyword evidence="3" id="KW-0067">ATP-binding</keyword>
<keyword evidence="2" id="KW-0547">Nucleotide-binding</keyword>
<feature type="domain" description="Clp R" evidence="6">
    <location>
        <begin position="5"/>
        <end position="156"/>
    </location>
</feature>
<dbReference type="InterPro" id="IPR036628">
    <property type="entry name" value="Clp_N_dom_sf"/>
</dbReference>
<dbReference type="PRINTS" id="PR00300">
    <property type="entry name" value="CLPPROTEASEA"/>
</dbReference>
<dbReference type="PROSITE" id="PS00870">
    <property type="entry name" value="CLPAB_1"/>
    <property type="match status" value="1"/>
</dbReference>
<evidence type="ECO:0000256" key="4">
    <source>
        <dbReference type="ARBA" id="ARBA00023186"/>
    </source>
</evidence>
<dbReference type="Gene3D" id="1.10.1780.10">
    <property type="entry name" value="Clp, N-terminal domain"/>
    <property type="match status" value="2"/>
</dbReference>
<dbReference type="InterPro" id="IPR027417">
    <property type="entry name" value="P-loop_NTPase"/>
</dbReference>
<evidence type="ECO:0000313" key="8">
    <source>
        <dbReference type="Proteomes" id="UP000178315"/>
    </source>
</evidence>
<dbReference type="GO" id="GO:0016887">
    <property type="term" value="F:ATP hydrolysis activity"/>
    <property type="evidence" value="ECO:0007669"/>
    <property type="project" value="InterPro"/>
</dbReference>